<sequence>MNLEKTKLNIQEKIQPIKTLEEFKKIKNPEELLSFMKDNINYGFVGKNSKKIFTSNKDMDAGWDEYYLQSPRELLESKHGVCWDSTELERCWFLEHGYKPRVFFMMFEKEEGSDLPTHTFLTFNHNNKWYWFEHSFGNYRGIHEYGSFEDLINDVKKKKYEEAVKKHKAKVEDWECLKYYEYENPRYGSNPKEFVSNIIDNKI</sequence>
<dbReference type="Proteomes" id="UP000177579">
    <property type="component" value="Unassembled WGS sequence"/>
</dbReference>
<evidence type="ECO:0000259" key="1">
    <source>
        <dbReference type="Pfam" id="PF04473"/>
    </source>
</evidence>
<evidence type="ECO:0000313" key="2">
    <source>
        <dbReference type="EMBL" id="OGF40526.1"/>
    </source>
</evidence>
<evidence type="ECO:0000313" key="3">
    <source>
        <dbReference type="Proteomes" id="UP000177579"/>
    </source>
</evidence>
<dbReference type="EMBL" id="MFGO01000026">
    <property type="protein sequence ID" value="OGF40526.1"/>
    <property type="molecule type" value="Genomic_DNA"/>
</dbReference>
<dbReference type="InterPro" id="IPR007562">
    <property type="entry name" value="Transglutaminase-like_domain"/>
</dbReference>
<protein>
    <recommendedName>
        <fullName evidence="1">Transglutaminase-like domain-containing protein</fullName>
    </recommendedName>
</protein>
<proteinExistence type="predicted"/>
<reference evidence="2 3" key="1">
    <citation type="journal article" date="2016" name="Nat. Commun.">
        <title>Thousands of microbial genomes shed light on interconnected biogeochemical processes in an aquifer system.</title>
        <authorList>
            <person name="Anantharaman K."/>
            <person name="Brown C.T."/>
            <person name="Hug L.A."/>
            <person name="Sharon I."/>
            <person name="Castelle C.J."/>
            <person name="Probst A.J."/>
            <person name="Thomas B.C."/>
            <person name="Singh A."/>
            <person name="Wilkins M.J."/>
            <person name="Karaoz U."/>
            <person name="Brodie E.L."/>
            <person name="Williams K.H."/>
            <person name="Hubbard S.S."/>
            <person name="Banfield J.F."/>
        </authorList>
    </citation>
    <scope>NUCLEOTIDE SEQUENCE [LARGE SCALE GENOMIC DNA]</scope>
</reference>
<dbReference type="AlphaFoldDB" id="A0A1F5TNQ9"/>
<comment type="caution">
    <text evidence="2">The sequence shown here is derived from an EMBL/GenBank/DDBJ whole genome shotgun (WGS) entry which is preliminary data.</text>
</comment>
<organism evidence="2 3">
    <name type="scientific">Candidatus Falkowbacteria bacterium RIFOXYD2_FULL_34_120</name>
    <dbReference type="NCBI Taxonomy" id="1798007"/>
    <lineage>
        <taxon>Bacteria</taxon>
        <taxon>Candidatus Falkowiibacteriota</taxon>
    </lineage>
</organism>
<dbReference type="Pfam" id="PF04473">
    <property type="entry name" value="DUF553"/>
    <property type="match status" value="1"/>
</dbReference>
<name>A0A1F5TNQ9_9BACT</name>
<accession>A0A1F5TNQ9</accession>
<gene>
    <name evidence="2" type="ORF">A2531_04430</name>
</gene>
<feature type="domain" description="Transglutaminase-like" evidence="1">
    <location>
        <begin position="20"/>
        <end position="131"/>
    </location>
</feature>